<dbReference type="OrthoDB" id="870at2759"/>
<dbReference type="Pfam" id="PF00928">
    <property type="entry name" value="Adap_comp_sub"/>
    <property type="match status" value="1"/>
</dbReference>
<feature type="region of interest" description="Disordered" evidence="5">
    <location>
        <begin position="498"/>
        <end position="581"/>
    </location>
</feature>
<proteinExistence type="predicted"/>
<feature type="transmembrane region" description="Helical" evidence="6">
    <location>
        <begin position="754"/>
        <end position="773"/>
    </location>
</feature>
<organism evidence="8 9">
    <name type="scientific">Dentipellis fragilis</name>
    <dbReference type="NCBI Taxonomy" id="205917"/>
    <lineage>
        <taxon>Eukaryota</taxon>
        <taxon>Fungi</taxon>
        <taxon>Dikarya</taxon>
        <taxon>Basidiomycota</taxon>
        <taxon>Agaricomycotina</taxon>
        <taxon>Agaricomycetes</taxon>
        <taxon>Russulales</taxon>
        <taxon>Hericiaceae</taxon>
        <taxon>Dentipellis</taxon>
    </lineage>
</organism>
<dbReference type="GO" id="GO:0006886">
    <property type="term" value="P:intracellular protein transport"/>
    <property type="evidence" value="ECO:0007669"/>
    <property type="project" value="InterPro"/>
</dbReference>
<dbReference type="PROSITE" id="PS51072">
    <property type="entry name" value="MHD"/>
    <property type="match status" value="1"/>
</dbReference>
<dbReference type="PROSITE" id="PS00990">
    <property type="entry name" value="CLAT_ADAPTOR_M_1"/>
    <property type="match status" value="1"/>
</dbReference>
<keyword evidence="6" id="KW-0812">Transmembrane</keyword>
<feature type="transmembrane region" description="Helical" evidence="6">
    <location>
        <begin position="678"/>
        <end position="695"/>
    </location>
</feature>
<feature type="domain" description="MHD" evidence="7">
    <location>
        <begin position="221"/>
        <end position="477"/>
    </location>
</feature>
<dbReference type="GO" id="GO:0012505">
    <property type="term" value="C:endomembrane system"/>
    <property type="evidence" value="ECO:0007669"/>
    <property type="project" value="UniProtKB-SubCell"/>
</dbReference>
<dbReference type="GO" id="GO:0016192">
    <property type="term" value="P:vesicle-mediated transport"/>
    <property type="evidence" value="ECO:0007669"/>
    <property type="project" value="InterPro"/>
</dbReference>
<dbReference type="InterPro" id="IPR001392">
    <property type="entry name" value="Clathrin_mu"/>
</dbReference>
<keyword evidence="4 6" id="KW-0472">Membrane</keyword>
<dbReference type="InterPro" id="IPR018240">
    <property type="entry name" value="Clathrin_mu_CS"/>
</dbReference>
<dbReference type="Gene3D" id="2.60.40.1170">
    <property type="entry name" value="Mu homology domain, subdomain B"/>
    <property type="match status" value="2"/>
</dbReference>
<accession>A0A4Y9Z0Z7</accession>
<evidence type="ECO:0000256" key="3">
    <source>
        <dbReference type="ARBA" id="ARBA00022927"/>
    </source>
</evidence>
<dbReference type="SUPFAM" id="SSF49447">
    <property type="entry name" value="Second domain of Mu2 adaptin subunit (ap50) of ap2 adaptor"/>
    <property type="match status" value="1"/>
</dbReference>
<evidence type="ECO:0000313" key="9">
    <source>
        <dbReference type="Proteomes" id="UP000298327"/>
    </source>
</evidence>
<dbReference type="PRINTS" id="PR00314">
    <property type="entry name" value="CLATHRINADPT"/>
</dbReference>
<protein>
    <recommendedName>
        <fullName evidence="7">MHD domain-containing protein</fullName>
    </recommendedName>
</protein>
<dbReference type="STRING" id="205917.A0A4Y9Z0Z7"/>
<dbReference type="EMBL" id="SEOQ01000186">
    <property type="protein sequence ID" value="TFY67588.1"/>
    <property type="molecule type" value="Genomic_DNA"/>
</dbReference>
<reference evidence="8 9" key="1">
    <citation type="submission" date="2019-02" db="EMBL/GenBank/DDBJ databases">
        <title>Genome sequencing of the rare red list fungi Dentipellis fragilis.</title>
        <authorList>
            <person name="Buettner E."/>
            <person name="Kellner H."/>
        </authorList>
    </citation>
    <scope>NUCLEOTIDE SEQUENCE [LARGE SCALE GENOMIC DNA]</scope>
    <source>
        <strain evidence="8 9">DSM 105465</strain>
    </source>
</reference>
<dbReference type="InterPro" id="IPR045338">
    <property type="entry name" value="DUF6535"/>
</dbReference>
<feature type="transmembrane region" description="Helical" evidence="6">
    <location>
        <begin position="810"/>
        <end position="827"/>
    </location>
</feature>
<feature type="region of interest" description="Disordered" evidence="5">
    <location>
        <begin position="625"/>
        <end position="645"/>
    </location>
</feature>
<dbReference type="AlphaFoldDB" id="A0A4Y9Z0Z7"/>
<dbReference type="PANTHER" id="PTHR10529">
    <property type="entry name" value="AP COMPLEX SUBUNIT MU"/>
    <property type="match status" value="1"/>
</dbReference>
<dbReference type="InterPro" id="IPR050431">
    <property type="entry name" value="Adaptor_comp_med_subunit"/>
</dbReference>
<evidence type="ECO:0000259" key="7">
    <source>
        <dbReference type="PROSITE" id="PS51072"/>
    </source>
</evidence>
<dbReference type="SUPFAM" id="SSF64356">
    <property type="entry name" value="SNARE-like"/>
    <property type="match status" value="1"/>
</dbReference>
<dbReference type="Pfam" id="PF20153">
    <property type="entry name" value="DUF6535"/>
    <property type="match status" value="1"/>
</dbReference>
<dbReference type="GO" id="GO:0030131">
    <property type="term" value="C:clathrin adaptor complex"/>
    <property type="evidence" value="ECO:0007669"/>
    <property type="project" value="InterPro"/>
</dbReference>
<dbReference type="Proteomes" id="UP000298327">
    <property type="component" value="Unassembled WGS sequence"/>
</dbReference>
<dbReference type="CDD" id="cd09252">
    <property type="entry name" value="AP-3_Mu3_Cterm"/>
    <property type="match status" value="1"/>
</dbReference>
<evidence type="ECO:0000256" key="4">
    <source>
        <dbReference type="ARBA" id="ARBA00023136"/>
    </source>
</evidence>
<keyword evidence="3" id="KW-0653">Protein transport</keyword>
<dbReference type="InterPro" id="IPR011012">
    <property type="entry name" value="Longin-like_dom_sf"/>
</dbReference>
<dbReference type="InterPro" id="IPR036168">
    <property type="entry name" value="AP2_Mu_C_sf"/>
</dbReference>
<keyword evidence="2" id="KW-0813">Transport</keyword>
<evidence type="ECO:0000313" key="8">
    <source>
        <dbReference type="EMBL" id="TFY67588.1"/>
    </source>
</evidence>
<name>A0A4Y9Z0Z7_9AGAM</name>
<keyword evidence="9" id="KW-1185">Reference proteome</keyword>
<evidence type="ECO:0000256" key="2">
    <source>
        <dbReference type="ARBA" id="ARBA00022448"/>
    </source>
</evidence>
<evidence type="ECO:0000256" key="1">
    <source>
        <dbReference type="ARBA" id="ARBA00004308"/>
    </source>
</evidence>
<sequence length="856" mass="93544">MEACLSRGSSPLFSRIPLRGPDPHPRLCAMAIDGLIILESTGRPIVQTGFRQFSPAYPLVHIDAFNNALAKAKRLQDVDPVLYVQTYELGVPSACCHVEHAGLRFLCPVSGDIDPLYAFAFLQTFIEILQDYFGSFSGVVLKDNFDVVYQLLEETLDSGGHPLTTSPNALRDIVLPPSLLQKILSVAGVSGLASTGMHGGHTMGAFASPIPWRKAGVRYNSNEIYFDIVENLKAIMNKNGAIVTSNVTGKIQANCKLSGTPDLSLTFTNAKVITDPAFHPCVRLTRFSQSRTLSFVPPDGNFTLMEYRFSPSAQAILPATGALTAVAQNQSQVQPPFTLKAVMKVAEFGGSFDITITSRLSTRAVEDFALEIYLGEDATSANCNAGSGAEWVLFDGQYPASNHHQAVGRYRGLLVQLMASAAHPRPSRSIQTTFALSTNLFSALKVDQLKLTGEAYKPYKGSLANYYHLQTIKLVVTSMSTESSGNTIWEECRSLHAETPGPRQHDMGGIAEESNGRSSVVPSPPISPISDNESIARPLEDGPLSRSSPVKRDDDELNRGTTRTGMPKTGALQDGHEASSDLDGLAPVVDREGDEPHVPIPETTQPTQTETRRLFGLSKNRRARVGLGNDPHNYEQKYPPDEMGEELGPNARIWRVYLDEAEAFDNDMINGWKDTIDVLLVFAGLFSAVVTTFVVQTSQALRPDYAMVSASLLTELVGLQRAASQGISFDSVPISQVNSTSPFKAAANDRWVNGLWFTSLAFSLGTALVSVLVKQWLQNYVAAVLGSASTRVHIRQFRFYGLEKWHLRDIVGMLPVFMHIALLLFFVGHHYQIISIWDIINGSGYGDTSPIKEFKL</sequence>
<dbReference type="Gene3D" id="3.30.450.60">
    <property type="match status" value="1"/>
</dbReference>
<gene>
    <name evidence="8" type="ORF">EVG20_g3882</name>
</gene>
<keyword evidence="6" id="KW-1133">Transmembrane helix</keyword>
<evidence type="ECO:0000256" key="6">
    <source>
        <dbReference type="SAM" id="Phobius"/>
    </source>
</evidence>
<dbReference type="CDD" id="cd14837">
    <property type="entry name" value="AP3_Mu_N"/>
    <property type="match status" value="1"/>
</dbReference>
<evidence type="ECO:0000256" key="5">
    <source>
        <dbReference type="SAM" id="MobiDB-lite"/>
    </source>
</evidence>
<dbReference type="InterPro" id="IPR028565">
    <property type="entry name" value="MHD"/>
</dbReference>
<comment type="subcellular location">
    <subcellularLocation>
        <location evidence="1">Endomembrane system</location>
    </subcellularLocation>
</comment>
<comment type="caution">
    <text evidence="8">The sequence shown here is derived from an EMBL/GenBank/DDBJ whole genome shotgun (WGS) entry which is preliminary data.</text>
</comment>